<evidence type="ECO:0000313" key="3">
    <source>
        <dbReference type="Proteomes" id="UP000254060"/>
    </source>
</evidence>
<dbReference type="Pfam" id="PF00990">
    <property type="entry name" value="GGDEF"/>
    <property type="match status" value="1"/>
</dbReference>
<sequence>MEHQPTDRVHDILSKLTEARQLPTHDIEFLLSWVKTEVRKRRLMHLLEIFSRVESEVRDLPPVLSQAEANALLAPVKRYIHTILGIDQEDEDLVLVLAASFSTFSRYKSRIEKLGARPVFLQTLEEAVEYDYEDVPKAIIMDVELWPNFLERDIQSFVSKMKKLYVPLIVIGTNEHYRLAAYSYGFDDYWESWIPMEERLVRLGLHIEKARLVSNALLVDELTGAFNRKYLKATFGRFMSRLERSGESFTLALLDIDHFKQLNDTFGHAYGDEVLHRVAEEIRLAIRSSDELIRYGGEEFLIILNVSDRAVVDAVLERVRTRIEQMTFPYEHHVTVSIGYTRVCQLGMTLGEWCAYADEALYKAKRDGRNRIIRYSTAVRDEKRLAYVTMSSKKYALLADQLPKQHRRYEIVYRPYGAYVCNDHVEMFILDESGSSEARTMSAVKEQRGKYSHILAVTARTAAELGLYDDVSETDGEDVITEKIEQWLEKLPD</sequence>
<protein>
    <submittedName>
        <fullName evidence="2">Stalked cell differentiation-controlling protein</fullName>
    </submittedName>
</protein>
<dbReference type="InterPro" id="IPR029787">
    <property type="entry name" value="Nucleotide_cyclase"/>
</dbReference>
<accession>A0A377FUN1</accession>
<dbReference type="FunFam" id="3.30.70.270:FF:000001">
    <property type="entry name" value="Diguanylate cyclase domain protein"/>
    <property type="match status" value="1"/>
</dbReference>
<dbReference type="GO" id="GO:0052621">
    <property type="term" value="F:diguanylate cyclase activity"/>
    <property type="evidence" value="ECO:0007669"/>
    <property type="project" value="TreeGrafter"/>
</dbReference>
<reference evidence="2 3" key="1">
    <citation type="submission" date="2018-06" db="EMBL/GenBank/DDBJ databases">
        <authorList>
            <consortium name="Pathogen Informatics"/>
            <person name="Doyle S."/>
        </authorList>
    </citation>
    <scope>NUCLEOTIDE SEQUENCE [LARGE SCALE GENOMIC DNA]</scope>
    <source>
        <strain evidence="2 3">NCTC13163</strain>
    </source>
</reference>
<dbReference type="RefSeq" id="WP_024370284.1">
    <property type="nucleotide sequence ID" value="NZ_UGGP01000001.1"/>
</dbReference>
<dbReference type="InterPro" id="IPR043128">
    <property type="entry name" value="Rev_trsase/Diguanyl_cyclase"/>
</dbReference>
<evidence type="ECO:0000313" key="2">
    <source>
        <dbReference type="EMBL" id="STO08274.1"/>
    </source>
</evidence>
<dbReference type="CDD" id="cd01949">
    <property type="entry name" value="GGDEF"/>
    <property type="match status" value="1"/>
</dbReference>
<dbReference type="STRING" id="1397694.GCA_000702585_02141"/>
<evidence type="ECO:0000259" key="1">
    <source>
        <dbReference type="PROSITE" id="PS50887"/>
    </source>
</evidence>
<dbReference type="InterPro" id="IPR000160">
    <property type="entry name" value="GGDEF_dom"/>
</dbReference>
<dbReference type="NCBIfam" id="TIGR00254">
    <property type="entry name" value="GGDEF"/>
    <property type="match status" value="1"/>
</dbReference>
<dbReference type="EMBL" id="UGGP01000001">
    <property type="protein sequence ID" value="STO08274.1"/>
    <property type="molecule type" value="Genomic_DNA"/>
</dbReference>
<dbReference type="OrthoDB" id="9759607at2"/>
<dbReference type="Proteomes" id="UP000254060">
    <property type="component" value="Unassembled WGS sequence"/>
</dbReference>
<dbReference type="SMART" id="SM00267">
    <property type="entry name" value="GGDEF"/>
    <property type="match status" value="1"/>
</dbReference>
<dbReference type="SUPFAM" id="SSF55073">
    <property type="entry name" value="Nucleotide cyclase"/>
    <property type="match status" value="1"/>
</dbReference>
<dbReference type="AlphaFoldDB" id="A0A377FUN1"/>
<proteinExistence type="predicted"/>
<name>A0A377FUN1_9BACL</name>
<dbReference type="PANTHER" id="PTHR45138:SF9">
    <property type="entry name" value="DIGUANYLATE CYCLASE DGCM-RELATED"/>
    <property type="match status" value="1"/>
</dbReference>
<dbReference type="PROSITE" id="PS50887">
    <property type="entry name" value="GGDEF"/>
    <property type="match status" value="1"/>
</dbReference>
<gene>
    <name evidence="2" type="primary">pleD_4</name>
    <name evidence="2" type="ORF">NCTC13163_01644</name>
</gene>
<organism evidence="2 3">
    <name type="scientific">Exiguobacterium aurantiacum</name>
    <dbReference type="NCBI Taxonomy" id="33987"/>
    <lineage>
        <taxon>Bacteria</taxon>
        <taxon>Bacillati</taxon>
        <taxon>Bacillota</taxon>
        <taxon>Bacilli</taxon>
        <taxon>Bacillales</taxon>
        <taxon>Bacillales Family XII. Incertae Sedis</taxon>
        <taxon>Exiguobacterium</taxon>
    </lineage>
</organism>
<dbReference type="InterPro" id="IPR050469">
    <property type="entry name" value="Diguanylate_Cyclase"/>
</dbReference>
<dbReference type="Gene3D" id="3.30.70.270">
    <property type="match status" value="1"/>
</dbReference>
<feature type="domain" description="GGDEF" evidence="1">
    <location>
        <begin position="247"/>
        <end position="377"/>
    </location>
</feature>
<dbReference type="PANTHER" id="PTHR45138">
    <property type="entry name" value="REGULATORY COMPONENTS OF SENSORY TRANSDUCTION SYSTEM"/>
    <property type="match status" value="1"/>
</dbReference>